<dbReference type="RefSeq" id="XP_003566976.1">
    <property type="nucleotide sequence ID" value="XM_003566928.4"/>
</dbReference>
<dbReference type="KEGG" id="bdi:100825505"/>
<dbReference type="GO" id="GO:0003700">
    <property type="term" value="F:DNA-binding transcription factor activity"/>
    <property type="evidence" value="ECO:0007669"/>
    <property type="project" value="InterPro"/>
</dbReference>
<dbReference type="SMART" id="SM00389">
    <property type="entry name" value="HOX"/>
    <property type="match status" value="1"/>
</dbReference>
<feature type="DNA-binding region" description="Homeobox" evidence="9">
    <location>
        <begin position="58"/>
        <end position="122"/>
    </location>
</feature>
<evidence type="ECO:0000256" key="5">
    <source>
        <dbReference type="ARBA" id="ARBA00023155"/>
    </source>
</evidence>
<evidence type="ECO:0000256" key="10">
    <source>
        <dbReference type="RuleBase" id="RU000682"/>
    </source>
</evidence>
<evidence type="ECO:0000256" key="1">
    <source>
        <dbReference type="ARBA" id="ARBA00004123"/>
    </source>
</evidence>
<keyword evidence="7 9" id="KW-0539">Nucleus</keyword>
<reference evidence="13 14" key="1">
    <citation type="journal article" date="2010" name="Nature">
        <title>Genome sequencing and analysis of the model grass Brachypodium distachyon.</title>
        <authorList>
            <consortium name="International Brachypodium Initiative"/>
        </authorList>
    </citation>
    <scope>NUCLEOTIDE SEQUENCE [LARGE SCALE GENOMIC DNA]</scope>
    <source>
        <strain evidence="13 14">Bd21</strain>
    </source>
</reference>
<evidence type="ECO:0000259" key="12">
    <source>
        <dbReference type="PROSITE" id="PS50071"/>
    </source>
</evidence>
<dbReference type="GO" id="GO:0005634">
    <property type="term" value="C:nucleus"/>
    <property type="evidence" value="ECO:0000318"/>
    <property type="project" value="GO_Central"/>
</dbReference>
<reference evidence="13" key="2">
    <citation type="submission" date="2017-06" db="EMBL/GenBank/DDBJ databases">
        <title>WGS assembly of Brachypodium distachyon.</title>
        <authorList>
            <consortium name="The International Brachypodium Initiative"/>
            <person name="Lucas S."/>
            <person name="Harmon-Smith M."/>
            <person name="Lail K."/>
            <person name="Tice H."/>
            <person name="Grimwood J."/>
            <person name="Bruce D."/>
            <person name="Barry K."/>
            <person name="Shu S."/>
            <person name="Lindquist E."/>
            <person name="Wang M."/>
            <person name="Pitluck S."/>
            <person name="Vogel J.P."/>
            <person name="Garvin D.F."/>
            <person name="Mockler T.C."/>
            <person name="Schmutz J."/>
            <person name="Rokhsar D."/>
            <person name="Bevan M.W."/>
        </authorList>
    </citation>
    <scope>NUCLEOTIDE SEQUENCE</scope>
    <source>
        <strain evidence="13">Bd21</strain>
    </source>
</reference>
<dbReference type="GO" id="GO:1905393">
    <property type="term" value="P:plant organ formation"/>
    <property type="evidence" value="ECO:0007669"/>
    <property type="project" value="UniProtKB-ARBA"/>
</dbReference>
<dbReference type="GO" id="GO:0050793">
    <property type="term" value="P:regulation of developmental process"/>
    <property type="evidence" value="ECO:0007669"/>
    <property type="project" value="InterPro"/>
</dbReference>
<dbReference type="InterPro" id="IPR001356">
    <property type="entry name" value="HD"/>
</dbReference>
<dbReference type="GeneID" id="100825505"/>
<evidence type="ECO:0000256" key="2">
    <source>
        <dbReference type="ARBA" id="ARBA00022473"/>
    </source>
</evidence>
<gene>
    <name evidence="14" type="primary">LOC100825505</name>
    <name evidence="13" type="ORF">BRADI_2g46055v3</name>
</gene>
<comment type="subcellular location">
    <subcellularLocation>
        <location evidence="1 9 10">Nucleus</location>
    </subcellularLocation>
</comment>
<sequence length="513" mass="53052">MASPNRQTWPSMFRSKHASQLWQSQPDMSSSPPSLVSGSTAGRTFKSPFSGPEERNTDPKPRWNPRPEQIRILEALFNSGMANPPRDEIPRIRMKLQEYGPVGDANVFYWFQNRKSRSKNKLLRAAGSGAASRAGAAPARACAPAARQHAAASPYTTPQPKQQQLQAPHVSPTMMAPTSSSSSSSDRSSGSSKPVKPTTAAMDLLSPLAAACHQQMHYQPLGLGLQPATVSAPAATAALEEFVPTATDVEPIFLQYPQGHCLSAGELAAILGAQYMHAPVQQPAPAPASPAGMLLGLCNELAAGPTRSGAWIGAGGLGQHWPSGADQLGLGKSSETFNASAVATDVAHEDATKLGLLHYGFGLSSPPAVNAATTSAPTAVLPLPASSPETGAVTVASAAAAAAGLSNLFATTTAATSEAVTYSHLQEGEAEAADVGFAGTGVVPRGAAVVCIAGTNAVCNVPAGHLHVKTYFGEGAVLARFRSGRFEPLAVDASLGLTVEPLQHGDIYYCVLI</sequence>
<evidence type="ECO:0000256" key="9">
    <source>
        <dbReference type="PROSITE-ProRule" id="PRU00108"/>
    </source>
</evidence>
<accession>A0A0Q3J9R4</accession>
<protein>
    <recommendedName>
        <fullName evidence="12">Homeobox domain-containing protein</fullName>
    </recommendedName>
</protein>
<evidence type="ECO:0000256" key="4">
    <source>
        <dbReference type="ARBA" id="ARBA00023125"/>
    </source>
</evidence>
<dbReference type="GO" id="GO:0048731">
    <property type="term" value="P:system development"/>
    <property type="evidence" value="ECO:0007669"/>
    <property type="project" value="UniProtKB-ARBA"/>
</dbReference>
<dbReference type="CDD" id="cd00086">
    <property type="entry name" value="homeodomain"/>
    <property type="match status" value="1"/>
</dbReference>
<dbReference type="AlphaFoldDB" id="A0A0Q3J9R4"/>
<dbReference type="PROSITE" id="PS50071">
    <property type="entry name" value="HOMEOBOX_2"/>
    <property type="match status" value="1"/>
</dbReference>
<proteinExistence type="inferred from homology"/>
<dbReference type="EnsemblPlants" id="KQK09100">
    <property type="protein sequence ID" value="KQK09100"/>
    <property type="gene ID" value="BRADI_2g46055v3"/>
</dbReference>
<reference evidence="14" key="3">
    <citation type="submission" date="2018-08" db="UniProtKB">
        <authorList>
            <consortium name="EnsemblPlants"/>
        </authorList>
    </citation>
    <scope>IDENTIFICATION</scope>
    <source>
        <strain evidence="14">cv. Bd21</strain>
    </source>
</reference>
<name>A0A0Q3J9R4_BRADI</name>
<feature type="compositionally biased region" description="Low complexity" evidence="11">
    <location>
        <begin position="23"/>
        <end position="39"/>
    </location>
</feature>
<dbReference type="Gramene" id="KQK09100">
    <property type="protein sequence ID" value="KQK09100"/>
    <property type="gene ID" value="BRADI_2g46055v3"/>
</dbReference>
<feature type="domain" description="Homeobox" evidence="12">
    <location>
        <begin position="56"/>
        <end position="121"/>
    </location>
</feature>
<dbReference type="PANTHER" id="PTHR47288">
    <property type="entry name" value="WUSCHEL-RELATED HOMEOBOX 9"/>
    <property type="match status" value="1"/>
</dbReference>
<dbReference type="EMBL" id="CM000881">
    <property type="protein sequence ID" value="KQK09100.1"/>
    <property type="molecule type" value="Genomic_DNA"/>
</dbReference>
<dbReference type="SUPFAM" id="SSF46689">
    <property type="entry name" value="Homeodomain-like"/>
    <property type="match status" value="1"/>
</dbReference>
<keyword evidence="5 9" id="KW-0371">Homeobox</keyword>
<feature type="compositionally biased region" description="Basic and acidic residues" evidence="11">
    <location>
        <begin position="52"/>
        <end position="61"/>
    </location>
</feature>
<feature type="region of interest" description="Disordered" evidence="11">
    <location>
        <begin position="131"/>
        <end position="198"/>
    </location>
</feature>
<dbReference type="FunCoup" id="A0A0Q3J9R4">
    <property type="interactions" value="59"/>
</dbReference>
<evidence type="ECO:0000256" key="11">
    <source>
        <dbReference type="SAM" id="MobiDB-lite"/>
    </source>
</evidence>
<keyword evidence="3" id="KW-0805">Transcription regulation</keyword>
<dbReference type="Pfam" id="PF00046">
    <property type="entry name" value="Homeodomain"/>
    <property type="match status" value="1"/>
</dbReference>
<feature type="compositionally biased region" description="Polar residues" evidence="11">
    <location>
        <begin position="1"/>
        <end position="10"/>
    </location>
</feature>
<evidence type="ECO:0000256" key="6">
    <source>
        <dbReference type="ARBA" id="ARBA00023163"/>
    </source>
</evidence>
<keyword evidence="6" id="KW-0804">Transcription</keyword>
<feature type="compositionally biased region" description="Low complexity" evidence="11">
    <location>
        <begin position="131"/>
        <end position="154"/>
    </location>
</feature>
<dbReference type="InterPro" id="IPR044557">
    <property type="entry name" value="WOX8/9-like"/>
</dbReference>
<feature type="compositionally biased region" description="Polar residues" evidence="11">
    <location>
        <begin position="155"/>
        <end position="166"/>
    </location>
</feature>
<dbReference type="Proteomes" id="UP000008810">
    <property type="component" value="Chromosome 2"/>
</dbReference>
<dbReference type="FunFam" id="1.10.10.60:FF:000118">
    <property type="entry name" value="WUSCHEL-related homeobox 11"/>
    <property type="match status" value="1"/>
</dbReference>
<evidence type="ECO:0000256" key="8">
    <source>
        <dbReference type="ARBA" id="ARBA00024040"/>
    </source>
</evidence>
<dbReference type="InterPro" id="IPR009057">
    <property type="entry name" value="Homeodomain-like_sf"/>
</dbReference>
<dbReference type="Gene3D" id="1.10.10.60">
    <property type="entry name" value="Homeodomain-like"/>
    <property type="match status" value="1"/>
</dbReference>
<keyword evidence="15" id="KW-1185">Reference proteome</keyword>
<keyword evidence="4 9" id="KW-0238">DNA-binding</keyword>
<dbReference type="OrthoDB" id="1935198at2759"/>
<dbReference type="PANTHER" id="PTHR47288:SF1">
    <property type="entry name" value="WUSCHEL-RELATED HOMEOBOX 9"/>
    <property type="match status" value="1"/>
</dbReference>
<organism evidence="13">
    <name type="scientific">Brachypodium distachyon</name>
    <name type="common">Purple false brome</name>
    <name type="synonym">Trachynia distachya</name>
    <dbReference type="NCBI Taxonomy" id="15368"/>
    <lineage>
        <taxon>Eukaryota</taxon>
        <taxon>Viridiplantae</taxon>
        <taxon>Streptophyta</taxon>
        <taxon>Embryophyta</taxon>
        <taxon>Tracheophyta</taxon>
        <taxon>Spermatophyta</taxon>
        <taxon>Magnoliopsida</taxon>
        <taxon>Liliopsida</taxon>
        <taxon>Poales</taxon>
        <taxon>Poaceae</taxon>
        <taxon>BOP clade</taxon>
        <taxon>Pooideae</taxon>
        <taxon>Stipodae</taxon>
        <taxon>Brachypodieae</taxon>
        <taxon>Brachypodium</taxon>
    </lineage>
</organism>
<comment type="similarity">
    <text evidence="8">Belongs to the WUS homeobox family.</text>
</comment>
<evidence type="ECO:0000256" key="7">
    <source>
        <dbReference type="ARBA" id="ARBA00023242"/>
    </source>
</evidence>
<evidence type="ECO:0000313" key="14">
    <source>
        <dbReference type="EnsemblPlants" id="KQK09100"/>
    </source>
</evidence>
<evidence type="ECO:0000256" key="3">
    <source>
        <dbReference type="ARBA" id="ARBA00023015"/>
    </source>
</evidence>
<dbReference type="GO" id="GO:0000976">
    <property type="term" value="F:transcription cis-regulatory region binding"/>
    <property type="evidence" value="ECO:0000318"/>
    <property type="project" value="GO_Central"/>
</dbReference>
<feature type="compositionally biased region" description="Low complexity" evidence="11">
    <location>
        <begin position="179"/>
        <end position="192"/>
    </location>
</feature>
<dbReference type="STRING" id="15368.A0A0Q3J9R4"/>
<feature type="region of interest" description="Disordered" evidence="11">
    <location>
        <begin position="1"/>
        <end position="69"/>
    </location>
</feature>
<evidence type="ECO:0000313" key="13">
    <source>
        <dbReference type="EMBL" id="KQK09100.1"/>
    </source>
</evidence>
<evidence type="ECO:0000313" key="15">
    <source>
        <dbReference type="Proteomes" id="UP000008810"/>
    </source>
</evidence>
<keyword evidence="2" id="KW-0217">Developmental protein</keyword>